<dbReference type="GO" id="GO:0006508">
    <property type="term" value="P:proteolysis"/>
    <property type="evidence" value="ECO:0007669"/>
    <property type="project" value="UniProtKB-KW"/>
</dbReference>
<keyword evidence="6" id="KW-1185">Reference proteome</keyword>
<evidence type="ECO:0000256" key="2">
    <source>
        <dbReference type="ARBA" id="ARBA00022670"/>
    </source>
</evidence>
<evidence type="ECO:0000256" key="1">
    <source>
        <dbReference type="ARBA" id="ARBA00010541"/>
    </source>
</evidence>
<dbReference type="PANTHER" id="PTHR22939">
    <property type="entry name" value="SERINE PROTEASE FAMILY S1C HTRA-RELATED"/>
    <property type="match status" value="1"/>
</dbReference>
<dbReference type="PRINTS" id="PR00834">
    <property type="entry name" value="PROTEASES2C"/>
</dbReference>
<dbReference type="PANTHER" id="PTHR22939:SF129">
    <property type="entry name" value="SERINE PROTEASE HTRA2, MITOCHONDRIAL"/>
    <property type="match status" value="1"/>
</dbReference>
<gene>
    <name evidence="5" type="ORF">GMBLW1_00720</name>
</gene>
<dbReference type="Gene3D" id="2.30.42.10">
    <property type="match status" value="1"/>
</dbReference>
<accession>A0A6C2YQG9</accession>
<proteinExistence type="inferred from homology"/>
<name>A0A6C2YQG9_9BACT</name>
<evidence type="ECO:0000313" key="5">
    <source>
        <dbReference type="EMBL" id="VIP03888.1"/>
    </source>
</evidence>
<dbReference type="SUPFAM" id="SSF50494">
    <property type="entry name" value="Trypsin-like serine proteases"/>
    <property type="match status" value="1"/>
</dbReference>
<dbReference type="InterPro" id="IPR009003">
    <property type="entry name" value="Peptidase_S1_PA"/>
</dbReference>
<dbReference type="InterPro" id="IPR036034">
    <property type="entry name" value="PDZ_sf"/>
</dbReference>
<dbReference type="SMART" id="SM00228">
    <property type="entry name" value="PDZ"/>
    <property type="match status" value="1"/>
</dbReference>
<dbReference type="Gene3D" id="2.40.10.10">
    <property type="entry name" value="Trypsin-like serine proteases"/>
    <property type="match status" value="2"/>
</dbReference>
<evidence type="ECO:0000313" key="6">
    <source>
        <dbReference type="Proteomes" id="UP000464378"/>
    </source>
</evidence>
<sequence length="371" mass="39735">MQQGTMRRGGVLGALLLGMLFPGLIHGQTAFDAVSNTVNSKLVKIYGSGGFKGVAGYGTGILISADGYILTAAGQLLDTSEPTIHLSDGRKMRAGIVVIEPELDSALLKLKPEPGDLLDLPFFDALAAAKRPLSQPGDWVLAFSNSFKIATRDEPMTVQRGVIAAYAKLTGRRGIFDAPYQGDVYVIDAITNNPGSAGGALTNRKGELLAIIGKELLNTQTDTWLNYAIPLQATVNVPTEDGKTTTVSMADFIERGMKGTYKPTPKREESIVNAGGYHGIVLVNDVVERTPPYVDEVLPESPGAKAGLRPDDLIVFVDGEPIATIKGFQDQMRRLRPGTTVRLEVRRGDSLLTKELLLVPQPQPAAPTTKQ</sequence>
<evidence type="ECO:0000256" key="3">
    <source>
        <dbReference type="ARBA" id="ARBA00022801"/>
    </source>
</evidence>
<dbReference type="SUPFAM" id="SSF50156">
    <property type="entry name" value="PDZ domain-like"/>
    <property type="match status" value="1"/>
</dbReference>
<reference evidence="5" key="1">
    <citation type="submission" date="2019-04" db="EMBL/GenBank/DDBJ databases">
        <authorList>
            <consortium name="Science for Life Laboratories"/>
        </authorList>
    </citation>
    <scope>NUCLEOTIDE SEQUENCE</scope>
    <source>
        <strain evidence="5">MBLW1</strain>
    </source>
</reference>
<dbReference type="Proteomes" id="UP000464378">
    <property type="component" value="Chromosome"/>
</dbReference>
<dbReference type="AlphaFoldDB" id="A0A6C2YQG9"/>
<dbReference type="InterPro" id="IPR043504">
    <property type="entry name" value="Peptidase_S1_PA_chymotrypsin"/>
</dbReference>
<evidence type="ECO:0000259" key="4">
    <source>
        <dbReference type="SMART" id="SM00228"/>
    </source>
</evidence>
<keyword evidence="2 5" id="KW-0645">Protease</keyword>
<feature type="domain" description="PDZ" evidence="4">
    <location>
        <begin position="276"/>
        <end position="349"/>
    </location>
</feature>
<dbReference type="Pfam" id="PF13365">
    <property type="entry name" value="Trypsin_2"/>
    <property type="match status" value="1"/>
</dbReference>
<dbReference type="InParanoid" id="A0A6C2YQG9"/>
<dbReference type="InterPro" id="IPR001940">
    <property type="entry name" value="Peptidase_S1C"/>
</dbReference>
<comment type="similarity">
    <text evidence="1">Belongs to the peptidase S1C family.</text>
</comment>
<dbReference type="Pfam" id="PF13180">
    <property type="entry name" value="PDZ_2"/>
    <property type="match status" value="1"/>
</dbReference>
<keyword evidence="3" id="KW-0378">Hydrolase</keyword>
<dbReference type="InterPro" id="IPR001478">
    <property type="entry name" value="PDZ"/>
</dbReference>
<dbReference type="RefSeq" id="WP_162659034.1">
    <property type="nucleotide sequence ID" value="NZ_LR593887.1"/>
</dbReference>
<dbReference type="EMBL" id="LR593887">
    <property type="protein sequence ID" value="VTS05143.1"/>
    <property type="molecule type" value="Genomic_DNA"/>
</dbReference>
<organism evidence="5">
    <name type="scientific">Tuwongella immobilis</name>
    <dbReference type="NCBI Taxonomy" id="692036"/>
    <lineage>
        <taxon>Bacteria</taxon>
        <taxon>Pseudomonadati</taxon>
        <taxon>Planctomycetota</taxon>
        <taxon>Planctomycetia</taxon>
        <taxon>Gemmatales</taxon>
        <taxon>Gemmataceae</taxon>
        <taxon>Tuwongella</taxon>
    </lineage>
</organism>
<dbReference type="GO" id="GO:0004252">
    <property type="term" value="F:serine-type endopeptidase activity"/>
    <property type="evidence" value="ECO:0007669"/>
    <property type="project" value="InterPro"/>
</dbReference>
<protein>
    <recommendedName>
        <fullName evidence="4">PDZ domain-containing protein</fullName>
    </recommendedName>
</protein>
<dbReference type="EMBL" id="LR586016">
    <property type="protein sequence ID" value="VIP03888.1"/>
    <property type="molecule type" value="Genomic_DNA"/>
</dbReference>
<dbReference type="KEGG" id="tim:GMBLW1_00720"/>